<accession>A0ABS1CQD7</accession>
<dbReference type="SUPFAM" id="SSF52540">
    <property type="entry name" value="P-loop containing nucleoside triphosphate hydrolases"/>
    <property type="match status" value="1"/>
</dbReference>
<dbReference type="Proteomes" id="UP000748752">
    <property type="component" value="Unassembled WGS sequence"/>
</dbReference>
<dbReference type="InterPro" id="IPR052736">
    <property type="entry name" value="Stf3_sulfotransferase"/>
</dbReference>
<name>A0ABS1CQD7_9GAMM</name>
<protein>
    <submittedName>
        <fullName evidence="3">Sulfotransferase family protein</fullName>
    </submittedName>
</protein>
<sequence>MLRLFATSTARLFGIGAGALFRSPDGVSRVRPRRVLVMLGFLPLFALVQGIHWLGFLLDEIFFRGYRRVQIREPLFVLGVPRSGTTNLHAVLARDPQLTTFSTWECLFAPSVSQRLFWRALGRLDAKLGAPLRRLLGVAERRFFASLDDVHAMSLSSPEEDYFALMPVLSCFILVLPFPQAAHLWHMGSFDRDMPAAERQALLAFYADALRRHLYVHGPDKRLLSKNAAFASMANSLATQFPDARFLVCLRDPVQTVPSQLSSIRAGLSFFGVPSTSAPLRERFIEQLAFYYRNLHTLAESQAPARTVTKTLPQLKADLAGAVRDAYARLGIPLRADFAATLDAAAATARSYRSGHRYDLAELGLDAAMIARRFADTYPKPANAGTAKTEHTDTAAQAAGLSRC</sequence>
<evidence type="ECO:0000256" key="2">
    <source>
        <dbReference type="SAM" id="Phobius"/>
    </source>
</evidence>
<evidence type="ECO:0000313" key="4">
    <source>
        <dbReference type="Proteomes" id="UP000748752"/>
    </source>
</evidence>
<dbReference type="InterPro" id="IPR027417">
    <property type="entry name" value="P-loop_NTPase"/>
</dbReference>
<dbReference type="Gene3D" id="3.40.50.300">
    <property type="entry name" value="P-loop containing nucleotide triphosphate hydrolases"/>
    <property type="match status" value="1"/>
</dbReference>
<keyword evidence="2" id="KW-1133">Transmembrane helix</keyword>
<dbReference type="EMBL" id="NRRV01000109">
    <property type="protein sequence ID" value="MBK1633714.1"/>
    <property type="molecule type" value="Genomic_DNA"/>
</dbReference>
<reference evidence="3 4" key="1">
    <citation type="journal article" date="2020" name="Microorganisms">
        <title>Osmotic Adaptation and Compatible Solute Biosynthesis of Phototrophic Bacteria as Revealed from Genome Analyses.</title>
        <authorList>
            <person name="Imhoff J.F."/>
            <person name="Rahn T."/>
            <person name="Kunzel S."/>
            <person name="Keller A."/>
            <person name="Neulinger S.C."/>
        </authorList>
    </citation>
    <scope>NUCLEOTIDE SEQUENCE [LARGE SCALE GENOMIC DNA]</scope>
    <source>
        <strain evidence="3 4">DSM 6210</strain>
    </source>
</reference>
<keyword evidence="2" id="KW-0812">Transmembrane</keyword>
<dbReference type="RefSeq" id="WP_200242863.1">
    <property type="nucleotide sequence ID" value="NZ_NRRV01000109.1"/>
</dbReference>
<comment type="caution">
    <text evidence="3">The sequence shown here is derived from an EMBL/GenBank/DDBJ whole genome shotgun (WGS) entry which is preliminary data.</text>
</comment>
<dbReference type="Pfam" id="PF13469">
    <property type="entry name" value="Sulfotransfer_3"/>
    <property type="match status" value="1"/>
</dbReference>
<keyword evidence="4" id="KW-1185">Reference proteome</keyword>
<organism evidence="3 4">
    <name type="scientific">Thiohalocapsa halophila</name>
    <dbReference type="NCBI Taxonomy" id="69359"/>
    <lineage>
        <taxon>Bacteria</taxon>
        <taxon>Pseudomonadati</taxon>
        <taxon>Pseudomonadota</taxon>
        <taxon>Gammaproteobacteria</taxon>
        <taxon>Chromatiales</taxon>
        <taxon>Chromatiaceae</taxon>
        <taxon>Thiohalocapsa</taxon>
    </lineage>
</organism>
<feature type="transmembrane region" description="Helical" evidence="2">
    <location>
        <begin position="35"/>
        <end position="58"/>
    </location>
</feature>
<dbReference type="PANTHER" id="PTHR36451">
    <property type="entry name" value="PAPS-DEPENDENT SULFOTRANSFERASE STF3"/>
    <property type="match status" value="1"/>
</dbReference>
<evidence type="ECO:0000256" key="1">
    <source>
        <dbReference type="SAM" id="MobiDB-lite"/>
    </source>
</evidence>
<proteinExistence type="predicted"/>
<keyword evidence="2" id="KW-0472">Membrane</keyword>
<dbReference type="PANTHER" id="PTHR36451:SF1">
    <property type="entry name" value="OMEGA-HYDROXY-BETA-DIHYDROMENAQUINONE-9 SULFOTRANSFERASE STF3"/>
    <property type="match status" value="1"/>
</dbReference>
<evidence type="ECO:0000313" key="3">
    <source>
        <dbReference type="EMBL" id="MBK1633714.1"/>
    </source>
</evidence>
<gene>
    <name evidence="3" type="ORF">CKO31_23820</name>
</gene>
<feature type="region of interest" description="Disordered" evidence="1">
    <location>
        <begin position="381"/>
        <end position="404"/>
    </location>
</feature>